<keyword evidence="12 18" id="KW-0010">Activator</keyword>
<keyword evidence="2 18" id="KW-0244">Early protein</keyword>
<feature type="short sequence motif" description="Nuclear export signal" evidence="18">
    <location>
        <begin position="68"/>
        <end position="76"/>
    </location>
</feature>
<keyword evidence="10 18" id="KW-0805">Transcription regulation</keyword>
<comment type="subcellular location">
    <subcellularLocation>
        <location evidence="18">Host cytoplasm</location>
    </subcellularLocation>
    <subcellularLocation>
        <location evidence="18">Host nucleus</location>
    </subcellularLocation>
    <text evidence="18">Predominantly found in the host nucleus.</text>
</comment>
<keyword evidence="13 18" id="KW-0804">Transcription</keyword>
<evidence type="ECO:0000256" key="6">
    <source>
        <dbReference type="ARBA" id="ARBA00022723"/>
    </source>
</evidence>
<evidence type="ECO:0000256" key="9">
    <source>
        <dbReference type="ARBA" id="ARBA00022833"/>
    </source>
</evidence>
<keyword evidence="14 18" id="KW-1035">Host cytoplasm</keyword>
<dbReference type="HAMAP" id="MF_04004">
    <property type="entry name" value="PPV_E7"/>
    <property type="match status" value="1"/>
</dbReference>
<accession>A0A385PJ03</accession>
<evidence type="ECO:0000256" key="15">
    <source>
        <dbReference type="ARBA" id="ARBA00023258"/>
    </source>
</evidence>
<comment type="subunit">
    <text evidence="18">Homodimer. Homooligomer. Interacts with host RB1; this interaction induces dissociation of RB1-E2F1 complex thereby disrupting RB1 activity. Interacts with host EP300; this interaction represses EP300 transcriptional activity. Interacts with protein E2; this interaction inhibits E7 oncogenic activity. Interacts with host TMEM173/STING; this interaction impairs the ability of TMEM173/STING to sense cytosolic DNA and promote the production of type I interferon (IFN-alpha and IFN-beta).</text>
</comment>
<dbReference type="InterPro" id="IPR000148">
    <property type="entry name" value="Papilloma_E7"/>
</dbReference>
<reference evidence="20" key="1">
    <citation type="journal article" date="2018" name="Nat. Med.">
        <title>Expanded skin virome in DOCK8-deficient patients.</title>
        <authorList>
            <consortium name="NISC Comparative Sequencing Program"/>
            <person name="Tirosh O."/>
            <person name="Conlan S."/>
            <person name="Deming C."/>
            <person name="Lee-Lin S.Q."/>
            <person name="Huang X."/>
            <person name="Su H.C."/>
            <person name="Freeman A.F."/>
            <person name="Segre J.A."/>
            <person name="Kong H.H."/>
        </authorList>
    </citation>
    <scope>NUCLEOTIDE SEQUENCE</scope>
    <source>
        <strain evidence="20">HPV-mSK_091</strain>
    </source>
</reference>
<proteinExistence type="inferred from homology"/>
<sequence length="98" mass="10835">MRGQEATIKDISLELEELVIPANLLSNESLSPDETPEEEQVAPFKIDSLCPHCNKCIRLCVTATAGAIYFLERLLLSSELCFLCPACARTTVRHGRSN</sequence>
<evidence type="ECO:0000256" key="10">
    <source>
        <dbReference type="ARBA" id="ARBA00023015"/>
    </source>
</evidence>
<keyword evidence="4 18" id="KW-0945">Host-virus interaction</keyword>
<comment type="PTM">
    <text evidence="18">Highly phosphorylated.</text>
</comment>
<dbReference type="GO" id="GO:0030430">
    <property type="term" value="C:host cell cytoplasm"/>
    <property type="evidence" value="ECO:0007669"/>
    <property type="project" value="UniProtKB-SubCell"/>
</dbReference>
<evidence type="ECO:0000256" key="4">
    <source>
        <dbReference type="ARBA" id="ARBA00022581"/>
    </source>
</evidence>
<keyword evidence="6 18" id="KW-0479">Metal-binding</keyword>
<dbReference type="GO" id="GO:0019904">
    <property type="term" value="F:protein domain specific binding"/>
    <property type="evidence" value="ECO:0007669"/>
    <property type="project" value="UniProtKB-UniRule"/>
</dbReference>
<evidence type="ECO:0000256" key="8">
    <source>
        <dbReference type="ARBA" id="ARBA00022830"/>
    </source>
</evidence>
<gene>
    <name evidence="18" type="primary">E7</name>
</gene>
<dbReference type="GO" id="GO:0039502">
    <property type="term" value="P:symbiont-mediated suppression of host type I interferon-mediated signaling pathway"/>
    <property type="evidence" value="ECO:0007669"/>
    <property type="project" value="UniProtKB-UniRule"/>
</dbReference>
<dbReference type="GO" id="GO:0008270">
    <property type="term" value="F:zinc ion binding"/>
    <property type="evidence" value="ECO:0007669"/>
    <property type="project" value="UniProtKB-KW"/>
</dbReference>
<keyword evidence="3 18" id="KW-1048">Host nucleus</keyword>
<comment type="domain">
    <text evidence="18">The E7 terminal domain is an intrinsically disordered domain, whose flexibility and conformational transitions confer target adaptability to the oncoprotein. It allows adaptation to a variety of protein targets and exposes the PEST degradation sequence that regulates its turnover in the cell.</text>
</comment>
<keyword evidence="9 18" id="KW-0862">Zinc</keyword>
<evidence type="ECO:0000256" key="11">
    <source>
        <dbReference type="ARBA" id="ARBA00023125"/>
    </source>
</evidence>
<evidence type="ECO:0000256" key="3">
    <source>
        <dbReference type="ARBA" id="ARBA00022562"/>
    </source>
</evidence>
<keyword evidence="8 18" id="KW-1114">Inhibition of host interferon signaling pathway by virus</keyword>
<dbReference type="Gene3D" id="3.30.160.330">
    <property type="match status" value="1"/>
</dbReference>
<evidence type="ECO:0000256" key="12">
    <source>
        <dbReference type="ARBA" id="ARBA00023159"/>
    </source>
</evidence>
<dbReference type="GO" id="GO:0042025">
    <property type="term" value="C:host cell nucleus"/>
    <property type="evidence" value="ECO:0007669"/>
    <property type="project" value="UniProtKB-SubCell"/>
</dbReference>
<evidence type="ECO:0000256" key="7">
    <source>
        <dbReference type="ARBA" id="ARBA00022771"/>
    </source>
</evidence>
<dbReference type="GO" id="GO:0003700">
    <property type="term" value="F:DNA-binding transcription factor activity"/>
    <property type="evidence" value="ECO:0007669"/>
    <property type="project" value="UniProtKB-UniRule"/>
</dbReference>
<name>A0A385PJ03_9PAPI</name>
<evidence type="ECO:0000256" key="19">
    <source>
        <dbReference type="PIRNR" id="PIRNR003407"/>
    </source>
</evidence>
<evidence type="ECO:0000256" key="13">
    <source>
        <dbReference type="ARBA" id="ARBA00023163"/>
    </source>
</evidence>
<dbReference type="Pfam" id="PF00527">
    <property type="entry name" value="E7"/>
    <property type="match status" value="1"/>
</dbReference>
<evidence type="ECO:0000313" key="20">
    <source>
        <dbReference type="EMBL" id="AYA93885.1"/>
    </source>
</evidence>
<evidence type="ECO:0000256" key="14">
    <source>
        <dbReference type="ARBA" id="ARBA00023200"/>
    </source>
</evidence>
<comment type="similarity">
    <text evidence="18 19">Belongs to the papillomaviridae E7 protein family.</text>
</comment>
<comment type="caution">
    <text evidence="18">Lacks conserved residue(s) required for the propagation of feature annotation.</text>
</comment>
<keyword evidence="5 18" id="KW-1090">Inhibition of host innate immune response by virus</keyword>
<protein>
    <recommendedName>
        <fullName evidence="18 19">Protein E7</fullName>
    </recommendedName>
</protein>
<dbReference type="SUPFAM" id="SSF161234">
    <property type="entry name" value="E7 C-terminal domain-like"/>
    <property type="match status" value="1"/>
</dbReference>
<comment type="function">
    <text evidence="18">Plays a role in viral genome replication by driving entry of quiescent cells into the cell cycle. Stimulation of progression from G1 to S phase allows the virus to efficiently use the cellular DNA replicating machinery to achieve viral genome replication. E7 protein has both transforming and trans-activating activities. Induces the disassembly of the E2F1 transcription factor from RB1, with subsequent transcriptional activation of E2F1-regulated S-phase genes. Interferes with host histone deacetylation mediated by HDAC1 and HDAC2, leading to transcription activation. Plays also a role in the inhibition of both antiviral and antiproliferative functions of host interferon alpha. Interaction with host TMEM173/STING impairs the ability of TMEM173/STING to sense cytosolic DNA and promote the production of type I interferon (IFN-alpha and IFN-beta).</text>
</comment>
<keyword evidence="11 18" id="KW-0238">DNA-binding</keyword>
<dbReference type="GO" id="GO:0039645">
    <property type="term" value="P:symbiont-mediated perturbation of host cell cycle G1/S transition checkpoint"/>
    <property type="evidence" value="ECO:0007669"/>
    <property type="project" value="UniProtKB-UniRule"/>
</dbReference>
<dbReference type="GO" id="GO:0052170">
    <property type="term" value="P:symbiont-mediated suppression of host innate immune response"/>
    <property type="evidence" value="ECO:0007669"/>
    <property type="project" value="UniProtKB-KW"/>
</dbReference>
<evidence type="ECO:0000256" key="18">
    <source>
        <dbReference type="HAMAP-Rule" id="MF_04004"/>
    </source>
</evidence>
<dbReference type="PIRSF" id="PIRSF003407">
    <property type="entry name" value="Papvi_E7"/>
    <property type="match status" value="1"/>
</dbReference>
<comment type="function">
    <text evidence="19">E7 protein has both transforming and trans-activating activities.</text>
</comment>
<dbReference type="GO" id="GO:0006351">
    <property type="term" value="P:DNA-templated transcription"/>
    <property type="evidence" value="ECO:0007669"/>
    <property type="project" value="UniProtKB-UniRule"/>
</dbReference>
<evidence type="ECO:0000256" key="5">
    <source>
        <dbReference type="ARBA" id="ARBA00022632"/>
    </source>
</evidence>
<organism evidence="20">
    <name type="scientific">Human papillomavirus</name>
    <dbReference type="NCBI Taxonomy" id="10566"/>
    <lineage>
        <taxon>Viruses</taxon>
        <taxon>Monodnaviria</taxon>
        <taxon>Shotokuvirae</taxon>
        <taxon>Cossaviricota</taxon>
        <taxon>Papovaviricetes</taxon>
        <taxon>Zurhausenvirales</taxon>
        <taxon>Papillomaviridae</taxon>
    </lineage>
</organism>
<evidence type="ECO:0000256" key="16">
    <source>
        <dbReference type="ARBA" id="ARBA00023280"/>
    </source>
</evidence>
<dbReference type="GO" id="GO:0003677">
    <property type="term" value="F:DNA binding"/>
    <property type="evidence" value="ECO:0007669"/>
    <property type="project" value="UniProtKB-UniRule"/>
</dbReference>
<evidence type="ECO:0000256" key="1">
    <source>
        <dbReference type="ARBA" id="ARBA00022504"/>
    </source>
</evidence>
<keyword evidence="16 18" id="KW-0899">Viral immunoevasion</keyword>
<keyword evidence="1 18" id="KW-1121">Modulation of host cell cycle by virus</keyword>
<keyword evidence="15" id="KW-0922">Interferon antiviral system evasion</keyword>
<keyword evidence="17 18" id="KW-1078">G1/S host cell cycle checkpoint dysregulation by virus</keyword>
<keyword evidence="7 18" id="KW-0863">Zinc-finger</keyword>
<evidence type="ECO:0000256" key="17">
    <source>
        <dbReference type="ARBA" id="ARBA00023309"/>
    </source>
</evidence>
<dbReference type="EMBL" id="MH777234">
    <property type="protein sequence ID" value="AYA93885.1"/>
    <property type="molecule type" value="Genomic_DNA"/>
</dbReference>
<evidence type="ECO:0000256" key="2">
    <source>
        <dbReference type="ARBA" id="ARBA00022518"/>
    </source>
</evidence>